<dbReference type="GO" id="GO:0016020">
    <property type="term" value="C:membrane"/>
    <property type="evidence" value="ECO:0007669"/>
    <property type="project" value="UniProtKB-SubCell"/>
</dbReference>
<dbReference type="InterPro" id="IPR014710">
    <property type="entry name" value="RmlC-like_jellyroll"/>
</dbReference>
<dbReference type="AlphaFoldDB" id="A0AAE0CK42"/>
<reference evidence="7" key="1">
    <citation type="journal article" date="2023" name="Plant J.">
        <title>Genome sequences and population genomics provide insights into the demographic history, inbreeding, and mutation load of two 'living fossil' tree species of Dipteronia.</title>
        <authorList>
            <person name="Feng Y."/>
            <person name="Comes H.P."/>
            <person name="Chen J."/>
            <person name="Zhu S."/>
            <person name="Lu R."/>
            <person name="Zhang X."/>
            <person name="Li P."/>
            <person name="Qiu J."/>
            <person name="Olsen K.M."/>
            <person name="Qiu Y."/>
        </authorList>
    </citation>
    <scope>NUCLEOTIDE SEQUENCE</scope>
    <source>
        <strain evidence="7">KIB01</strain>
    </source>
</reference>
<protein>
    <recommendedName>
        <fullName evidence="6">Cyclic nucleotide-binding domain-containing protein</fullName>
    </recommendedName>
</protein>
<dbReference type="PANTHER" id="PTHR45651:SF5">
    <property type="entry name" value="CYCLIC NUCLEOTIDE-GATED ION CHANNEL 1"/>
    <property type="match status" value="1"/>
</dbReference>
<proteinExistence type="predicted"/>
<dbReference type="PANTHER" id="PTHR45651">
    <property type="entry name" value="CYCLIC NUCLEOTIDE-GATED ION CHANNEL 15-RELATED-RELATED"/>
    <property type="match status" value="1"/>
</dbReference>
<evidence type="ECO:0000256" key="1">
    <source>
        <dbReference type="ARBA" id="ARBA00022535"/>
    </source>
</evidence>
<sequence length="135" mass="16340">MELKLREIEQWTTFKKLPEYLQRQVKKYQRYAWRETKGVDVENLLNNLPKGLRRNIKCELCLHLLKRVPTFKILPDQLLNAMCERLKPVLYPGETYIVRKGDLVDEMLFIMRGELLSTRSNVRERNFSDAWYHRN</sequence>
<comment type="caution">
    <text evidence="7">The sequence shown here is derived from an EMBL/GenBank/DDBJ whole genome shotgun (WGS) entry which is preliminary data.</text>
</comment>
<dbReference type="SUPFAM" id="SSF51206">
    <property type="entry name" value="cAMP-binding domain-like"/>
    <property type="match status" value="1"/>
</dbReference>
<dbReference type="Gene3D" id="1.10.287.630">
    <property type="entry name" value="Helix hairpin bin"/>
    <property type="match status" value="1"/>
</dbReference>
<keyword evidence="4" id="KW-0813">Transport</keyword>
<evidence type="ECO:0000256" key="3">
    <source>
        <dbReference type="ARBA" id="ARBA00022992"/>
    </source>
</evidence>
<dbReference type="Gene3D" id="2.60.120.10">
    <property type="entry name" value="Jelly Rolls"/>
    <property type="match status" value="1"/>
</dbReference>
<gene>
    <name evidence="7" type="ORF">Ddye_014016</name>
</gene>
<dbReference type="GO" id="GO:0034220">
    <property type="term" value="P:monoatomic ion transmembrane transport"/>
    <property type="evidence" value="ECO:0007669"/>
    <property type="project" value="UniProtKB-KW"/>
</dbReference>
<keyword evidence="8" id="KW-1185">Reference proteome</keyword>
<keyword evidence="1" id="KW-0140">cGMP</keyword>
<evidence type="ECO:0000259" key="6">
    <source>
        <dbReference type="PROSITE" id="PS50042"/>
    </source>
</evidence>
<keyword evidence="4" id="KW-1071">Ligand-gated ion channel</keyword>
<organism evidence="7 8">
    <name type="scientific">Dipteronia dyeriana</name>
    <dbReference type="NCBI Taxonomy" id="168575"/>
    <lineage>
        <taxon>Eukaryota</taxon>
        <taxon>Viridiplantae</taxon>
        <taxon>Streptophyta</taxon>
        <taxon>Embryophyta</taxon>
        <taxon>Tracheophyta</taxon>
        <taxon>Spermatophyta</taxon>
        <taxon>Magnoliopsida</taxon>
        <taxon>eudicotyledons</taxon>
        <taxon>Gunneridae</taxon>
        <taxon>Pentapetalae</taxon>
        <taxon>rosids</taxon>
        <taxon>malvids</taxon>
        <taxon>Sapindales</taxon>
        <taxon>Sapindaceae</taxon>
        <taxon>Hippocastanoideae</taxon>
        <taxon>Acereae</taxon>
        <taxon>Dipteronia</taxon>
    </lineage>
</organism>
<evidence type="ECO:0000313" key="8">
    <source>
        <dbReference type="Proteomes" id="UP001280121"/>
    </source>
</evidence>
<dbReference type="PROSITE" id="PS50042">
    <property type="entry name" value="CNMP_BINDING_3"/>
    <property type="match status" value="1"/>
</dbReference>
<dbReference type="CDD" id="cd00038">
    <property type="entry name" value="CAP_ED"/>
    <property type="match status" value="1"/>
</dbReference>
<accession>A0AAE0CK42</accession>
<evidence type="ECO:0000256" key="5">
    <source>
        <dbReference type="ARBA" id="ARBA00023303"/>
    </source>
</evidence>
<evidence type="ECO:0000256" key="4">
    <source>
        <dbReference type="ARBA" id="ARBA00023286"/>
    </source>
</evidence>
<dbReference type="InterPro" id="IPR018490">
    <property type="entry name" value="cNMP-bd_dom_sf"/>
</dbReference>
<feature type="domain" description="Cyclic nucleotide-binding" evidence="6">
    <location>
        <begin position="70"/>
        <end position="115"/>
    </location>
</feature>
<evidence type="ECO:0000313" key="7">
    <source>
        <dbReference type="EMBL" id="KAK2654160.1"/>
    </source>
</evidence>
<keyword evidence="4" id="KW-0406">Ion transport</keyword>
<dbReference type="GO" id="GO:0030552">
    <property type="term" value="F:cAMP binding"/>
    <property type="evidence" value="ECO:0007669"/>
    <property type="project" value="UniProtKB-KW"/>
</dbReference>
<name>A0AAE0CK42_9ROSI</name>
<dbReference type="InterPro" id="IPR000595">
    <property type="entry name" value="cNMP-bd_dom"/>
</dbReference>
<keyword evidence="5" id="KW-0407">Ion channel</keyword>
<dbReference type="GO" id="GO:0030553">
    <property type="term" value="F:cGMP binding"/>
    <property type="evidence" value="ECO:0007669"/>
    <property type="project" value="UniProtKB-KW"/>
</dbReference>
<keyword evidence="3" id="KW-0142">cGMP-binding</keyword>
<dbReference type="GO" id="GO:0005516">
    <property type="term" value="F:calmodulin binding"/>
    <property type="evidence" value="ECO:0007669"/>
    <property type="project" value="UniProtKB-KW"/>
</dbReference>
<keyword evidence="3" id="KW-0547">Nucleotide-binding</keyword>
<evidence type="ECO:0000256" key="2">
    <source>
        <dbReference type="ARBA" id="ARBA00022860"/>
    </source>
</evidence>
<dbReference type="EMBL" id="JANJYI010000004">
    <property type="protein sequence ID" value="KAK2654160.1"/>
    <property type="molecule type" value="Genomic_DNA"/>
</dbReference>
<keyword evidence="2" id="KW-0112">Calmodulin-binding</keyword>
<dbReference type="Proteomes" id="UP001280121">
    <property type="component" value="Unassembled WGS sequence"/>
</dbReference>